<keyword evidence="2" id="KW-0732">Signal</keyword>
<dbReference type="InterPro" id="IPR039426">
    <property type="entry name" value="TonB-dep_rcpt-like"/>
</dbReference>
<accession>A0A9R1C725</accession>
<keyword evidence="1" id="KW-0813">Transport</keyword>
<sequence length="944" mass="105125">MNYKHIFAISLLAGSVMPAAAQTADIDTAKAANAFIGQAIEVGANKNFDRRQSTAAVTVIENKHVNQRSSKDIGNSIIGQGGNGLVSLQNAGSYFAANPTFYVRGLQTLSNNSPLILVDGLERDLSVIDPNEVDHVEILKDAAATALFGYKGINGAIMITTKRGTYNSKQLKVSYDHLFNYQIDRPKFLDAATYANAMNEALANEGAAPKYTDQEIAAFRSGAYPNLYPNVNWVDETFRHHGVTNKVTAEFTGGTNRFRYYTMVNLLSDKGFIRNTKDDNGNNTQDKYVRGNLRMNLDVDLTPTTKMKINTLGVLAEMSRPGNATDLWGLVYALPSVAFPVKNTDTGLWGGSVTWAGTNNPVANTAGAAYYKINERALYTDLTLNQDLGMFLKGLSATARIGYDVYNTLYENHSKTFPYTFYTGTDWTSGEPVGTGATQGGEYGTQSKSASLNAFNRHFNFDAGLNYENHFPHHHYWYSSLKWGYEYLSSTGLNNTFSRQTVSWLNHYSYRNRYILEMSLVGMGSGRLAPGTKWAVSPTISGAWVISSHNALKNLKWLDLLKFRASYGRLNADYLPGDNVWTYYTQSYTTDGVTYPFNSGYDSNFGRTNIGQMATVNPRHEIADKFNFGFDISLFNELNAQIDYWFQTRNQIWVSAAGAYGSVIGFDAPYMNDGQVNSHGFEASLDWTHNFGPVKFNLGGTFSYNKNRIVEQDEQPQPYVNLRTTGHPLNSIWGLKAVGLFKDQADIDNSPTQTFSAVRPGDIKYADINGDGKIDANDRVKLGYSTVAPEIYYTAHIGAEYKGFGVDALFQGVAHYSAILNTTGYYWGLISNRTLSQYVYDHRWTSTNQDAEFPRLSSSSNANNYQTSSFWVRSRDFFKLRNLEVYYNLPKTLMEKSGFINAVKVYVRGVDLFTFDHLDEVNAESYGATNPLTRSLVVGAQVTF</sequence>
<name>A0A9R1C725_9BACT</name>
<dbReference type="InterPro" id="IPR037066">
    <property type="entry name" value="Plug_dom_sf"/>
</dbReference>
<comment type="similarity">
    <text evidence="1">Belongs to the TonB-dependent receptor family.</text>
</comment>
<dbReference type="GO" id="GO:0009279">
    <property type="term" value="C:cell outer membrane"/>
    <property type="evidence" value="ECO:0007669"/>
    <property type="project" value="UniProtKB-SubCell"/>
</dbReference>
<proteinExistence type="inferred from homology"/>
<comment type="subcellular location">
    <subcellularLocation>
        <location evidence="1">Cell outer membrane</location>
        <topology evidence="1">Multi-pass membrane protein</topology>
    </subcellularLocation>
</comment>
<protein>
    <submittedName>
        <fullName evidence="4">SusC/RagA family TonB-linked outer membrane protein</fullName>
    </submittedName>
</protein>
<dbReference type="Pfam" id="PF07715">
    <property type="entry name" value="Plug"/>
    <property type="match status" value="1"/>
</dbReference>
<evidence type="ECO:0000313" key="5">
    <source>
        <dbReference type="Proteomes" id="UP000825483"/>
    </source>
</evidence>
<reference evidence="4" key="1">
    <citation type="journal article" date="2022" name="Int. J. Syst. Evol. Microbiol.">
        <title>Prevotella lacticifex sp. nov., isolated from the rumen of cows.</title>
        <authorList>
            <person name="Shinkai T."/>
            <person name="Ikeyama N."/>
            <person name="Kumagai M."/>
            <person name="Ohmori H."/>
            <person name="Sakamoto M."/>
            <person name="Ohkuma M."/>
            <person name="Mitsumori M."/>
        </authorList>
    </citation>
    <scope>NUCLEOTIDE SEQUENCE</scope>
    <source>
        <strain evidence="4">R5076</strain>
    </source>
</reference>
<keyword evidence="1" id="KW-0812">Transmembrane</keyword>
<keyword evidence="1" id="KW-0998">Cell outer membrane</keyword>
<dbReference type="NCBIfam" id="TIGR04056">
    <property type="entry name" value="OMP_RagA_SusC"/>
    <property type="match status" value="1"/>
</dbReference>
<keyword evidence="1" id="KW-1134">Transmembrane beta strand</keyword>
<keyword evidence="1" id="KW-0472">Membrane</keyword>
<feature type="chain" id="PRO_5040116961" evidence="2">
    <location>
        <begin position="22"/>
        <end position="944"/>
    </location>
</feature>
<feature type="signal peptide" evidence="2">
    <location>
        <begin position="1"/>
        <end position="21"/>
    </location>
</feature>
<keyword evidence="5" id="KW-1185">Reference proteome</keyword>
<dbReference type="PROSITE" id="PS52016">
    <property type="entry name" value="TONB_DEPENDENT_REC_3"/>
    <property type="match status" value="1"/>
</dbReference>
<organism evidence="4 5">
    <name type="scientific">Prevotella lacticifex</name>
    <dbReference type="NCBI Taxonomy" id="2854755"/>
    <lineage>
        <taxon>Bacteria</taxon>
        <taxon>Pseudomonadati</taxon>
        <taxon>Bacteroidota</taxon>
        <taxon>Bacteroidia</taxon>
        <taxon>Bacteroidales</taxon>
        <taxon>Prevotellaceae</taxon>
        <taxon>Prevotella</taxon>
    </lineage>
</organism>
<dbReference type="Gene3D" id="2.170.130.10">
    <property type="entry name" value="TonB-dependent receptor, plug domain"/>
    <property type="match status" value="1"/>
</dbReference>
<gene>
    <name evidence="4" type="ORF">PRLR5076_00730</name>
</gene>
<dbReference type="SUPFAM" id="SSF56935">
    <property type="entry name" value="Porins"/>
    <property type="match status" value="1"/>
</dbReference>
<dbReference type="Proteomes" id="UP000825483">
    <property type="component" value="Unassembled WGS sequence"/>
</dbReference>
<dbReference type="EMBL" id="BPUB01000001">
    <property type="protein sequence ID" value="GJG57222.1"/>
    <property type="molecule type" value="Genomic_DNA"/>
</dbReference>
<evidence type="ECO:0000256" key="2">
    <source>
        <dbReference type="SAM" id="SignalP"/>
    </source>
</evidence>
<dbReference type="RefSeq" id="WP_223927462.1">
    <property type="nucleotide sequence ID" value="NZ_BPTU01000003.1"/>
</dbReference>
<evidence type="ECO:0000259" key="3">
    <source>
        <dbReference type="Pfam" id="PF07715"/>
    </source>
</evidence>
<evidence type="ECO:0000256" key="1">
    <source>
        <dbReference type="PROSITE-ProRule" id="PRU01360"/>
    </source>
</evidence>
<evidence type="ECO:0000313" key="4">
    <source>
        <dbReference type="EMBL" id="GJG57222.1"/>
    </source>
</evidence>
<dbReference type="InterPro" id="IPR012910">
    <property type="entry name" value="Plug_dom"/>
</dbReference>
<feature type="domain" description="TonB-dependent receptor plug" evidence="3">
    <location>
        <begin position="50"/>
        <end position="156"/>
    </location>
</feature>
<dbReference type="AlphaFoldDB" id="A0A9R1C725"/>
<comment type="caution">
    <text evidence="4">The sequence shown here is derived from an EMBL/GenBank/DDBJ whole genome shotgun (WGS) entry which is preliminary data.</text>
</comment>
<dbReference type="GeneID" id="72468130"/>
<dbReference type="InterPro" id="IPR023996">
    <property type="entry name" value="TonB-dep_OMP_SusC/RagA"/>
</dbReference>